<proteinExistence type="predicted"/>
<evidence type="ECO:0008006" key="3">
    <source>
        <dbReference type="Google" id="ProtNLM"/>
    </source>
</evidence>
<comment type="caution">
    <text evidence="1">The sequence shown here is derived from an EMBL/GenBank/DDBJ whole genome shotgun (WGS) entry which is preliminary data.</text>
</comment>
<evidence type="ECO:0000313" key="2">
    <source>
        <dbReference type="Proteomes" id="UP000298225"/>
    </source>
</evidence>
<name>A0A4Y9L212_9BRAD</name>
<dbReference type="EMBL" id="SPQU01000010">
    <property type="protein sequence ID" value="TFV36839.1"/>
    <property type="molecule type" value="Genomic_DNA"/>
</dbReference>
<dbReference type="AlphaFoldDB" id="A0A4Y9L212"/>
<accession>A0A4Y9L212</accession>
<dbReference type="Proteomes" id="UP000298225">
    <property type="component" value="Unassembled WGS sequence"/>
</dbReference>
<keyword evidence="2" id="KW-1185">Reference proteome</keyword>
<gene>
    <name evidence="1" type="ORF">E4K66_22815</name>
</gene>
<protein>
    <recommendedName>
        <fullName evidence="3">Transcription factor zinc-finger domain-containing protein</fullName>
    </recommendedName>
</protein>
<dbReference type="OrthoDB" id="287727at2"/>
<evidence type="ECO:0000313" key="1">
    <source>
        <dbReference type="EMBL" id="TFV36839.1"/>
    </source>
</evidence>
<organism evidence="1 2">
    <name type="scientific">Bradyrhizobium frederickii</name>
    <dbReference type="NCBI Taxonomy" id="2560054"/>
    <lineage>
        <taxon>Bacteria</taxon>
        <taxon>Pseudomonadati</taxon>
        <taxon>Pseudomonadota</taxon>
        <taxon>Alphaproteobacteria</taxon>
        <taxon>Hyphomicrobiales</taxon>
        <taxon>Nitrobacteraceae</taxon>
        <taxon>Bradyrhizobium</taxon>
    </lineage>
</organism>
<sequence>MSVIEFEGPSRPRIYARAVLSNCPECDGDLTVLRVIGGRAGCEYWTMRCTDCGGIHLDILKPYQASEDGEGPPPVA</sequence>
<reference evidence="1 2" key="1">
    <citation type="submission" date="2019-03" db="EMBL/GenBank/DDBJ databases">
        <title>Bradyrhizobium strains diversity isolated from Chamaecrista fasciculata.</title>
        <authorList>
            <person name="Urquiaga M.C.O."/>
            <person name="Hungria M."/>
            <person name="Delamuta J.R.M."/>
        </authorList>
    </citation>
    <scope>NUCLEOTIDE SEQUENCE [LARGE SCALE GENOMIC DNA]</scope>
    <source>
        <strain evidence="1 2">CNPSo 3424</strain>
    </source>
</reference>
<dbReference type="RefSeq" id="WP_135170334.1">
    <property type="nucleotide sequence ID" value="NZ_SPQU01000010.1"/>
</dbReference>